<keyword evidence="6" id="KW-0812">Transmembrane</keyword>
<dbReference type="InterPro" id="IPR036249">
    <property type="entry name" value="Thioredoxin-like_sf"/>
</dbReference>
<dbReference type="GO" id="GO:0006979">
    <property type="term" value="P:response to oxidative stress"/>
    <property type="evidence" value="ECO:0007669"/>
    <property type="project" value="InterPro"/>
</dbReference>
<evidence type="ECO:0000313" key="7">
    <source>
        <dbReference type="EMBL" id="EPY18946.1"/>
    </source>
</evidence>
<gene>
    <name evidence="8" type="ORF">STCU_07189</name>
    <name evidence="7" type="ORF">STCU_09698</name>
</gene>
<dbReference type="FunFam" id="3.40.30.10:FF:000025">
    <property type="entry name" value="Glutathione peroxidase"/>
    <property type="match status" value="1"/>
</dbReference>
<reference evidence="7 9" key="1">
    <citation type="journal article" date="2013" name="PLoS ONE">
        <title>Predicting the Proteins of Angomonas deanei, Strigomonas culicis and Their Respective Endosymbionts Reveals New Aspects of the Trypanosomatidae Family.</title>
        <authorList>
            <person name="Motta M.C."/>
            <person name="Martins A.C."/>
            <person name="de Souza S.S."/>
            <person name="Catta-Preta C.M."/>
            <person name="Silva R."/>
            <person name="Klein C.C."/>
            <person name="de Almeida L.G."/>
            <person name="de Lima Cunha O."/>
            <person name="Ciapina L.P."/>
            <person name="Brocchi M."/>
            <person name="Colabardini A.C."/>
            <person name="de Araujo Lima B."/>
            <person name="Machado C.R."/>
            <person name="de Almeida Soares C.M."/>
            <person name="Probst C.M."/>
            <person name="de Menezes C.B."/>
            <person name="Thompson C.E."/>
            <person name="Bartholomeu D.C."/>
            <person name="Gradia D.F."/>
            <person name="Pavoni D.P."/>
            <person name="Grisard E.C."/>
            <person name="Fantinatti-Garboggini F."/>
            <person name="Marchini F.K."/>
            <person name="Rodrigues-Luiz G.F."/>
            <person name="Wagner G."/>
            <person name="Goldman G.H."/>
            <person name="Fietto J.L."/>
            <person name="Elias M.C."/>
            <person name="Goldman M.H."/>
            <person name="Sagot M.F."/>
            <person name="Pereira M."/>
            <person name="Stoco P.H."/>
            <person name="de Mendonca-Neto R.P."/>
            <person name="Teixeira S.M."/>
            <person name="Maciel T.E."/>
            <person name="de Oliveira Mendes T.A."/>
            <person name="Urmenyi T.P."/>
            <person name="de Souza W."/>
            <person name="Schenkman S."/>
            <person name="de Vasconcelos A.T."/>
        </authorList>
    </citation>
    <scope>NUCLEOTIDE SEQUENCE [LARGE SCALE GENOMIC DNA]</scope>
</reference>
<evidence type="ECO:0000256" key="3">
    <source>
        <dbReference type="ARBA" id="ARBA00023002"/>
    </source>
</evidence>
<comment type="similarity">
    <text evidence="1 5">Belongs to the glutathione peroxidase family.</text>
</comment>
<dbReference type="PROSITE" id="PS00460">
    <property type="entry name" value="GLUTATHIONE_PEROXID_1"/>
    <property type="match status" value="1"/>
</dbReference>
<evidence type="ECO:0000313" key="9">
    <source>
        <dbReference type="Proteomes" id="UP000015354"/>
    </source>
</evidence>
<name>S9UWP6_9TRYP</name>
<dbReference type="InterPro" id="IPR029760">
    <property type="entry name" value="GPX_CS"/>
</dbReference>
<dbReference type="SUPFAM" id="SSF52833">
    <property type="entry name" value="Thioredoxin-like"/>
    <property type="match status" value="1"/>
</dbReference>
<keyword evidence="9" id="KW-1185">Reference proteome</keyword>
<dbReference type="InterPro" id="IPR000889">
    <property type="entry name" value="Glutathione_peroxidase"/>
</dbReference>
<feature type="transmembrane region" description="Helical" evidence="6">
    <location>
        <begin position="6"/>
        <end position="25"/>
    </location>
</feature>
<dbReference type="Gene3D" id="3.40.30.10">
    <property type="entry name" value="Glutaredoxin"/>
    <property type="match status" value="1"/>
</dbReference>
<dbReference type="Proteomes" id="UP000015354">
    <property type="component" value="Unassembled WGS sequence"/>
</dbReference>
<dbReference type="EMBL" id="ATMH01009698">
    <property type="protein sequence ID" value="EPY18946.1"/>
    <property type="molecule type" value="Genomic_DNA"/>
</dbReference>
<evidence type="ECO:0000256" key="5">
    <source>
        <dbReference type="RuleBase" id="RU000499"/>
    </source>
</evidence>
<keyword evidence="3 5" id="KW-0560">Oxidoreductase</keyword>
<evidence type="ECO:0000256" key="1">
    <source>
        <dbReference type="ARBA" id="ARBA00006926"/>
    </source>
</evidence>
<evidence type="ECO:0000256" key="4">
    <source>
        <dbReference type="PIRSR" id="PIRSR000303-1"/>
    </source>
</evidence>
<dbReference type="InterPro" id="IPR029759">
    <property type="entry name" value="GPX_AS"/>
</dbReference>
<dbReference type="PROSITE" id="PS51355">
    <property type="entry name" value="GLUTATHIONE_PEROXID_3"/>
    <property type="match status" value="1"/>
</dbReference>
<dbReference type="GO" id="GO:0004601">
    <property type="term" value="F:peroxidase activity"/>
    <property type="evidence" value="ECO:0007669"/>
    <property type="project" value="UniProtKB-KW"/>
</dbReference>
<dbReference type="PRINTS" id="PR01011">
    <property type="entry name" value="GLUTPROXDASE"/>
</dbReference>
<comment type="caution">
    <text evidence="7">The sequence shown here is derived from an EMBL/GenBank/DDBJ whole genome shotgun (WGS) entry which is preliminary data.</text>
</comment>
<keyword evidence="6" id="KW-0472">Membrane</keyword>
<evidence type="ECO:0000256" key="6">
    <source>
        <dbReference type="SAM" id="Phobius"/>
    </source>
</evidence>
<proteinExistence type="inferred from homology"/>
<accession>S9UWP6</accession>
<evidence type="ECO:0000313" key="8">
    <source>
        <dbReference type="EMBL" id="EPY24421.1"/>
    </source>
</evidence>
<keyword evidence="2 5" id="KW-0575">Peroxidase</keyword>
<dbReference type="EMBL" id="ATMH01007189">
    <property type="protein sequence ID" value="EPY24421.1"/>
    <property type="molecule type" value="Genomic_DNA"/>
</dbReference>
<organism evidence="7 9">
    <name type="scientific">Strigomonas culicis</name>
    <dbReference type="NCBI Taxonomy" id="28005"/>
    <lineage>
        <taxon>Eukaryota</taxon>
        <taxon>Discoba</taxon>
        <taxon>Euglenozoa</taxon>
        <taxon>Kinetoplastea</taxon>
        <taxon>Metakinetoplastina</taxon>
        <taxon>Trypanosomatida</taxon>
        <taxon>Trypanosomatidae</taxon>
        <taxon>Strigomonadinae</taxon>
        <taxon>Strigomonas</taxon>
    </lineage>
</organism>
<evidence type="ECO:0000256" key="2">
    <source>
        <dbReference type="ARBA" id="ARBA00022559"/>
    </source>
</evidence>
<dbReference type="AlphaFoldDB" id="S9UWP6"/>
<dbReference type="PANTHER" id="PTHR11592:SF129">
    <property type="entry name" value="GLUTATHIONE PEROXIDASE"/>
    <property type="match status" value="1"/>
</dbReference>
<dbReference type="PIRSF" id="PIRSF000303">
    <property type="entry name" value="Glutathion_perox"/>
    <property type="match status" value="1"/>
</dbReference>
<dbReference type="PANTHER" id="PTHR11592">
    <property type="entry name" value="GLUTATHIONE PEROXIDASE"/>
    <property type="match status" value="1"/>
</dbReference>
<protein>
    <recommendedName>
        <fullName evidence="5">Glutathione peroxidase</fullName>
    </recommendedName>
</protein>
<dbReference type="OrthoDB" id="446890at2759"/>
<dbReference type="CDD" id="cd00340">
    <property type="entry name" value="GSH_Peroxidase"/>
    <property type="match status" value="1"/>
</dbReference>
<dbReference type="PROSITE" id="PS00763">
    <property type="entry name" value="GLUTATHIONE_PEROXID_2"/>
    <property type="match status" value="1"/>
</dbReference>
<dbReference type="Pfam" id="PF00255">
    <property type="entry name" value="GSHPx"/>
    <property type="match status" value="1"/>
</dbReference>
<sequence>MVSWITTAIIVGAASLFLVVPFVMFKSTPRVAAKSIYEFVVNGADHKPYDLQQHKGHPLLIVNVASQCGYTKSGYEAATALYSKFKDQGFTVLAFPCNQFGAQEPGTEQEIQQTTCTRFKAEFPLLEKVKVNGADAHPLWAYLQHTKTGIFGSAAIKWNFTFFLVNGEGVPVARFSPGTSAETMEKSLLPLLSNPKM</sequence>
<feature type="active site" evidence="4">
    <location>
        <position position="68"/>
    </location>
</feature>
<keyword evidence="6" id="KW-1133">Transmembrane helix</keyword>
<reference evidence="7" key="2">
    <citation type="submission" date="2013-03" db="EMBL/GenBank/DDBJ databases">
        <authorList>
            <person name="Motta M.C.M."/>
            <person name="Martins A.C.A."/>
            <person name="Preta C.M.C.C."/>
            <person name="Silva R."/>
            <person name="de Souza S.S."/>
            <person name="Klein C.C."/>
            <person name="de Almeida L.G.P."/>
            <person name="Cunha O.L."/>
            <person name="Colabardini A.C."/>
            <person name="Lima B.A."/>
            <person name="Machado C.R."/>
            <person name="Soares C.M.A."/>
            <person name="de Menezes C.B.A."/>
            <person name="Bartolomeu D.C."/>
            <person name="Grisard E.C."/>
            <person name="Fantinatti-Garboggini F."/>
            <person name="Rodrigues-Luiz G.F."/>
            <person name="Wagner G."/>
            <person name="Goldman G.H."/>
            <person name="Fietto J.L.R."/>
            <person name="Ciapina L.P."/>
            <person name="Brocchi M."/>
            <person name="Elias M.C."/>
            <person name="Goldman M.H.S."/>
            <person name="Sagot M.-F."/>
            <person name="Pereira M."/>
            <person name="Stoco P.H."/>
            <person name="Teixeira S.M.R."/>
            <person name="de Mendonca-Neto R.P."/>
            <person name="Maciel T.E.F."/>
            <person name="Mendes T.A.O."/>
            <person name="Urmenyi T.P."/>
            <person name="Teixeira M.M.G."/>
            <person name="de Camargo E.F.P."/>
            <person name="de Sousa W."/>
            <person name="Schenkman S."/>
            <person name="de Vasconcelos A.T.R."/>
        </authorList>
    </citation>
    <scope>NUCLEOTIDE SEQUENCE</scope>
</reference>